<dbReference type="InterPro" id="IPR013785">
    <property type="entry name" value="Aldolase_TIM"/>
</dbReference>
<dbReference type="NCBIfam" id="TIGR04085">
    <property type="entry name" value="rSAM_more_4Fe4S"/>
    <property type="match status" value="1"/>
</dbReference>
<dbReference type="Gene3D" id="3.20.20.70">
    <property type="entry name" value="Aldolase class I"/>
    <property type="match status" value="1"/>
</dbReference>
<evidence type="ECO:0008006" key="3">
    <source>
        <dbReference type="Google" id="ProtNLM"/>
    </source>
</evidence>
<dbReference type="EMBL" id="LZYZ01000005">
    <property type="protein sequence ID" value="OOM11320.1"/>
    <property type="molecule type" value="Genomic_DNA"/>
</dbReference>
<dbReference type="InterPro" id="IPR058240">
    <property type="entry name" value="rSAM_sf"/>
</dbReference>
<evidence type="ECO:0000313" key="1">
    <source>
        <dbReference type="EMBL" id="OOM11320.1"/>
    </source>
</evidence>
<reference evidence="1 2" key="1">
    <citation type="submission" date="2016-05" db="EMBL/GenBank/DDBJ databases">
        <title>Microbial solvent formation.</title>
        <authorList>
            <person name="Poehlein A."/>
            <person name="Montoya Solano J.D."/>
            <person name="Flitsch S."/>
            <person name="Krabben P."/>
            <person name="Duerre P."/>
            <person name="Daniel R."/>
        </authorList>
    </citation>
    <scope>NUCLEOTIDE SEQUENCE [LARGE SCALE GENOMIC DNA]</scope>
    <source>
        <strain evidence="1 2">L1-8</strain>
    </source>
</reference>
<gene>
    <name evidence="1" type="ORF">CLOSAC_28780</name>
</gene>
<dbReference type="SUPFAM" id="SSF102114">
    <property type="entry name" value="Radical SAM enzymes"/>
    <property type="match status" value="1"/>
</dbReference>
<organism evidence="1 2">
    <name type="scientific">Clostridium saccharobutylicum</name>
    <dbReference type="NCBI Taxonomy" id="169679"/>
    <lineage>
        <taxon>Bacteria</taxon>
        <taxon>Bacillati</taxon>
        <taxon>Bacillota</taxon>
        <taxon>Clostridia</taxon>
        <taxon>Eubacteriales</taxon>
        <taxon>Clostridiaceae</taxon>
        <taxon>Clostridium</taxon>
    </lineage>
</organism>
<dbReference type="InterPro" id="IPR023885">
    <property type="entry name" value="4Fe4S-binding_SPASM_dom"/>
</dbReference>
<protein>
    <recommendedName>
        <fullName evidence="3">4Fe4S-binding SPASM domain-containing protein</fullName>
    </recommendedName>
</protein>
<evidence type="ECO:0000313" key="2">
    <source>
        <dbReference type="Proteomes" id="UP000191154"/>
    </source>
</evidence>
<dbReference type="Proteomes" id="UP000191154">
    <property type="component" value="Unassembled WGS sequence"/>
</dbReference>
<accession>A0A1S8N4G3</accession>
<dbReference type="AlphaFoldDB" id="A0A1S8N4G3"/>
<name>A0A1S8N4G3_CLOSA</name>
<proteinExistence type="predicted"/>
<comment type="caution">
    <text evidence="1">The sequence shown here is derived from an EMBL/GenBank/DDBJ whole genome shotgun (WGS) entry which is preliminary data.</text>
</comment>
<sequence>MIFISLKKVMGRTKSLPEIGAPGGPCIPGKARLFVTVDGEFFPCEKVSEVSKVMNIGNLDDGFEMKKVNDLLNVGKLTPVECKKCWALTKCSICAKELEREGKLSVDAKLSMCESVRRSTEERLKKLILLKESRTIYKI</sequence>